<evidence type="ECO:0000259" key="3">
    <source>
        <dbReference type="PROSITE" id="PS50405"/>
    </source>
</evidence>
<dbReference type="InterPro" id="IPR004045">
    <property type="entry name" value="Glutathione_S-Trfase_N"/>
</dbReference>
<dbReference type="InterPro" id="IPR010987">
    <property type="entry name" value="Glutathione-S-Trfase_C-like"/>
</dbReference>
<dbReference type="Pfam" id="PF00043">
    <property type="entry name" value="GST_C"/>
    <property type="match status" value="1"/>
</dbReference>
<dbReference type="AlphaFoldDB" id="A0A844Z012"/>
<dbReference type="SFLD" id="SFLDG01150">
    <property type="entry name" value="Main.1:_Beta-like"/>
    <property type="match status" value="1"/>
</dbReference>
<name>A0A844Z012_9SPHN</name>
<dbReference type="Gene3D" id="1.20.1050.10">
    <property type="match status" value="1"/>
</dbReference>
<evidence type="ECO:0000259" key="2">
    <source>
        <dbReference type="PROSITE" id="PS50404"/>
    </source>
</evidence>
<evidence type="ECO:0000313" key="5">
    <source>
        <dbReference type="Proteomes" id="UP000466966"/>
    </source>
</evidence>
<dbReference type="GO" id="GO:0016740">
    <property type="term" value="F:transferase activity"/>
    <property type="evidence" value="ECO:0007669"/>
    <property type="project" value="UniProtKB-KW"/>
</dbReference>
<dbReference type="SFLD" id="SFLDS00019">
    <property type="entry name" value="Glutathione_Transferase_(cytos"/>
    <property type="match status" value="1"/>
</dbReference>
<dbReference type="PROSITE" id="PS50404">
    <property type="entry name" value="GST_NTER"/>
    <property type="match status" value="1"/>
</dbReference>
<dbReference type="Pfam" id="PF02798">
    <property type="entry name" value="GST_N"/>
    <property type="match status" value="1"/>
</dbReference>
<dbReference type="PANTHER" id="PTHR44051:SF8">
    <property type="entry name" value="GLUTATHIONE S-TRANSFERASE GSTA"/>
    <property type="match status" value="1"/>
</dbReference>
<dbReference type="PROSITE" id="PS50405">
    <property type="entry name" value="GST_CTER"/>
    <property type="match status" value="1"/>
</dbReference>
<dbReference type="InterPro" id="IPR036249">
    <property type="entry name" value="Thioredoxin-like_sf"/>
</dbReference>
<dbReference type="RefSeq" id="WP_160772588.1">
    <property type="nucleotide sequence ID" value="NZ_WTYV01000005.1"/>
</dbReference>
<dbReference type="CDD" id="cd03046">
    <property type="entry name" value="GST_N_GTT1_like"/>
    <property type="match status" value="1"/>
</dbReference>
<feature type="domain" description="GST C-terminal" evidence="3">
    <location>
        <begin position="86"/>
        <end position="206"/>
    </location>
</feature>
<gene>
    <name evidence="4" type="ORF">GRI99_13680</name>
</gene>
<feature type="domain" description="GST N-terminal" evidence="2">
    <location>
        <begin position="1"/>
        <end position="83"/>
    </location>
</feature>
<organism evidence="4 5">
    <name type="scientific">Alteraurantiacibacter buctensis</name>
    <dbReference type="NCBI Taxonomy" id="1503981"/>
    <lineage>
        <taxon>Bacteria</taxon>
        <taxon>Pseudomonadati</taxon>
        <taxon>Pseudomonadota</taxon>
        <taxon>Alphaproteobacteria</taxon>
        <taxon>Sphingomonadales</taxon>
        <taxon>Erythrobacteraceae</taxon>
        <taxon>Alteraurantiacibacter</taxon>
    </lineage>
</organism>
<evidence type="ECO:0000313" key="4">
    <source>
        <dbReference type="EMBL" id="MXO72678.1"/>
    </source>
</evidence>
<dbReference type="SFLD" id="SFLDG00358">
    <property type="entry name" value="Main_(cytGST)"/>
    <property type="match status" value="1"/>
</dbReference>
<evidence type="ECO:0000256" key="1">
    <source>
        <dbReference type="RuleBase" id="RU003494"/>
    </source>
</evidence>
<dbReference type="SUPFAM" id="SSF47616">
    <property type="entry name" value="GST C-terminal domain-like"/>
    <property type="match status" value="1"/>
</dbReference>
<reference evidence="4 5" key="1">
    <citation type="submission" date="2019-12" db="EMBL/GenBank/DDBJ databases">
        <title>Genomic-based taxomic classification of the family Erythrobacteraceae.</title>
        <authorList>
            <person name="Xu L."/>
        </authorList>
    </citation>
    <scope>NUCLEOTIDE SEQUENCE [LARGE SCALE GENOMIC DNA]</scope>
    <source>
        <strain evidence="4 5">M0322</strain>
    </source>
</reference>
<dbReference type="Gene3D" id="3.40.30.10">
    <property type="entry name" value="Glutaredoxin"/>
    <property type="match status" value="1"/>
</dbReference>
<dbReference type="SUPFAM" id="SSF52833">
    <property type="entry name" value="Thioredoxin-like"/>
    <property type="match status" value="1"/>
</dbReference>
<dbReference type="Proteomes" id="UP000466966">
    <property type="component" value="Unassembled WGS sequence"/>
</dbReference>
<dbReference type="InterPro" id="IPR004046">
    <property type="entry name" value="GST_C"/>
</dbReference>
<keyword evidence="5" id="KW-1185">Reference proteome</keyword>
<comment type="similarity">
    <text evidence="1">Belongs to the GST superfamily.</text>
</comment>
<dbReference type="PANTHER" id="PTHR44051">
    <property type="entry name" value="GLUTATHIONE S-TRANSFERASE-RELATED"/>
    <property type="match status" value="1"/>
</dbReference>
<dbReference type="OrthoDB" id="5740960at2"/>
<keyword evidence="4" id="KW-0808">Transferase</keyword>
<accession>A0A844Z012</accession>
<protein>
    <submittedName>
        <fullName evidence="4">Glutathione S-transferase</fullName>
    </submittedName>
</protein>
<comment type="caution">
    <text evidence="4">The sequence shown here is derived from an EMBL/GenBank/DDBJ whole genome shotgun (WGS) entry which is preliminary data.</text>
</comment>
<dbReference type="CDD" id="cd03207">
    <property type="entry name" value="GST_C_8"/>
    <property type="match status" value="1"/>
</dbReference>
<dbReference type="EMBL" id="WTYV01000005">
    <property type="protein sequence ID" value="MXO72678.1"/>
    <property type="molecule type" value="Genomic_DNA"/>
</dbReference>
<dbReference type="InterPro" id="IPR040079">
    <property type="entry name" value="Glutathione_S-Trfase"/>
</dbReference>
<sequence length="209" mass="22934">MAAYTFFFNPMSRAQIARWALHEVGADYDPVFVDWAAKPQALLDANPMGKLPTLVHHTPAGDLAVSEAAAVCHYLAEAERSDLLPTAAERGNYYRWLFFAAGPLEAAVTANAMGWQVPEGREMMAGFGTFERTLDALDQWLSAHDFAAGKRFTMADVYLGSQVDWGLQFRSMPERPGFAAYAERVRARPAYQEAKAIDNALIAAAQAGN</sequence>
<dbReference type="InterPro" id="IPR036282">
    <property type="entry name" value="Glutathione-S-Trfase_C_sf"/>
</dbReference>
<proteinExistence type="inferred from homology"/>